<reference evidence="1 2" key="1">
    <citation type="journal article" date="2014" name="Front. Microbiol.">
        <title>Population and genomic analysis of the genus Halorubrum.</title>
        <authorList>
            <person name="Fullmer M.S."/>
            <person name="Soucy S.M."/>
            <person name="Swithers K.S."/>
            <person name="Makkay A.M."/>
            <person name="Wheeler R."/>
            <person name="Ventosa A."/>
            <person name="Gogarten J.P."/>
            <person name="Papke R.T."/>
        </authorList>
    </citation>
    <scope>NUCLEOTIDE SEQUENCE [LARGE SCALE GENOMIC DNA]</scope>
    <source>
        <strain evidence="1 2">G37</strain>
    </source>
</reference>
<evidence type="ECO:0000313" key="1">
    <source>
        <dbReference type="EMBL" id="OYR67396.1"/>
    </source>
</evidence>
<proteinExistence type="predicted"/>
<protein>
    <submittedName>
        <fullName evidence="1">Uncharacterized protein</fullName>
    </submittedName>
</protein>
<dbReference type="EMBL" id="NHPB01000109">
    <property type="protein sequence ID" value="OYR67396.1"/>
    <property type="molecule type" value="Genomic_DNA"/>
</dbReference>
<evidence type="ECO:0000313" key="2">
    <source>
        <dbReference type="Proteomes" id="UP000216758"/>
    </source>
</evidence>
<sequence>MAHDDEPDELEEAGIERINERDGVYTGVYHGSEEQARDAIPSGWREVHIEGTMDGDVQVAVAPI</sequence>
<comment type="caution">
    <text evidence="1">The sequence shown here is derived from an EMBL/GenBank/DDBJ whole genome shotgun (WGS) entry which is preliminary data.</text>
</comment>
<dbReference type="Proteomes" id="UP000216758">
    <property type="component" value="Unassembled WGS sequence"/>
</dbReference>
<dbReference type="AlphaFoldDB" id="A0A256JFU9"/>
<accession>A0A256JFU9</accession>
<name>A0A256JFU9_HALEZ</name>
<dbReference type="RefSeq" id="WP_094583556.1">
    <property type="nucleotide sequence ID" value="NZ_NHPB01000109.1"/>
</dbReference>
<organism evidence="1 2">
    <name type="scientific">Halorubrum ezzemoulense</name>
    <name type="common">Halorubrum chaoviator</name>
    <dbReference type="NCBI Taxonomy" id="337243"/>
    <lineage>
        <taxon>Archaea</taxon>
        <taxon>Methanobacteriati</taxon>
        <taxon>Methanobacteriota</taxon>
        <taxon>Stenosarchaea group</taxon>
        <taxon>Halobacteria</taxon>
        <taxon>Halobacteriales</taxon>
        <taxon>Haloferacaceae</taxon>
        <taxon>Halorubrum</taxon>
    </lineage>
</organism>
<gene>
    <name evidence="1" type="ORF">DJ78_15860</name>
</gene>